<reference evidence="6 7" key="1">
    <citation type="submission" date="2020-10" db="EMBL/GenBank/DDBJ databases">
        <title>Phylogeny of dyella-like bacteria.</title>
        <authorList>
            <person name="Fu J."/>
        </authorList>
    </citation>
    <scope>NUCLEOTIDE SEQUENCE [LARGE SCALE GENOMIC DNA]</scope>
    <source>
        <strain evidence="6 7">DHOB09</strain>
    </source>
</reference>
<proteinExistence type="inferred from homology"/>
<dbReference type="Pfam" id="PF03466">
    <property type="entry name" value="LysR_substrate"/>
    <property type="match status" value="1"/>
</dbReference>
<dbReference type="RefSeq" id="WP_188801040.1">
    <property type="nucleotide sequence ID" value="NZ_BMIZ01000003.1"/>
</dbReference>
<dbReference type="InterPro" id="IPR000847">
    <property type="entry name" value="LysR_HTH_N"/>
</dbReference>
<dbReference type="InterPro" id="IPR036388">
    <property type="entry name" value="WH-like_DNA-bd_sf"/>
</dbReference>
<name>A0ABX7GPN3_9GAMM</name>
<evidence type="ECO:0000256" key="4">
    <source>
        <dbReference type="ARBA" id="ARBA00023163"/>
    </source>
</evidence>
<evidence type="ECO:0000313" key="7">
    <source>
        <dbReference type="Proteomes" id="UP000663181"/>
    </source>
</evidence>
<comment type="similarity">
    <text evidence="1">Belongs to the LysR transcriptional regulatory family.</text>
</comment>
<keyword evidence="7" id="KW-1185">Reference proteome</keyword>
<keyword evidence="4" id="KW-0804">Transcription</keyword>
<evidence type="ECO:0000259" key="5">
    <source>
        <dbReference type="PROSITE" id="PS50931"/>
    </source>
</evidence>
<dbReference type="SUPFAM" id="SSF46785">
    <property type="entry name" value="Winged helix' DNA-binding domain"/>
    <property type="match status" value="1"/>
</dbReference>
<feature type="domain" description="HTH lysR-type" evidence="5">
    <location>
        <begin position="1"/>
        <end position="59"/>
    </location>
</feature>
<dbReference type="Pfam" id="PF00126">
    <property type="entry name" value="HTH_1"/>
    <property type="match status" value="1"/>
</dbReference>
<dbReference type="SUPFAM" id="SSF53850">
    <property type="entry name" value="Periplasmic binding protein-like II"/>
    <property type="match status" value="1"/>
</dbReference>
<keyword evidence="2" id="KW-0805">Transcription regulation</keyword>
<dbReference type="Proteomes" id="UP000663181">
    <property type="component" value="Chromosome"/>
</dbReference>
<evidence type="ECO:0000256" key="1">
    <source>
        <dbReference type="ARBA" id="ARBA00009437"/>
    </source>
</evidence>
<dbReference type="EMBL" id="CP064030">
    <property type="protein sequence ID" value="QRN52274.1"/>
    <property type="molecule type" value="Genomic_DNA"/>
</dbReference>
<keyword evidence="3" id="KW-0238">DNA-binding</keyword>
<dbReference type="PANTHER" id="PTHR30537:SF72">
    <property type="entry name" value="LYSR FAMILY TRANSCRIPTIONAL REGULATOR"/>
    <property type="match status" value="1"/>
</dbReference>
<dbReference type="InterPro" id="IPR036390">
    <property type="entry name" value="WH_DNA-bd_sf"/>
</dbReference>
<dbReference type="Gene3D" id="1.10.10.10">
    <property type="entry name" value="Winged helix-like DNA-binding domain superfamily/Winged helix DNA-binding domain"/>
    <property type="match status" value="1"/>
</dbReference>
<dbReference type="InterPro" id="IPR058163">
    <property type="entry name" value="LysR-type_TF_proteobact-type"/>
</dbReference>
<organism evidence="6 7">
    <name type="scientific">Dyella caseinilytica</name>
    <dbReference type="NCBI Taxonomy" id="1849581"/>
    <lineage>
        <taxon>Bacteria</taxon>
        <taxon>Pseudomonadati</taxon>
        <taxon>Pseudomonadota</taxon>
        <taxon>Gammaproteobacteria</taxon>
        <taxon>Lysobacterales</taxon>
        <taxon>Rhodanobacteraceae</taxon>
        <taxon>Dyella</taxon>
    </lineage>
</organism>
<dbReference type="PANTHER" id="PTHR30537">
    <property type="entry name" value="HTH-TYPE TRANSCRIPTIONAL REGULATOR"/>
    <property type="match status" value="1"/>
</dbReference>
<evidence type="ECO:0000313" key="6">
    <source>
        <dbReference type="EMBL" id="QRN52274.1"/>
    </source>
</evidence>
<protein>
    <submittedName>
        <fullName evidence="6">LysR family transcriptional regulator</fullName>
    </submittedName>
</protein>
<dbReference type="Gene3D" id="3.40.190.290">
    <property type="match status" value="1"/>
</dbReference>
<dbReference type="CDD" id="cd08472">
    <property type="entry name" value="PBP2_CrgA_like_3"/>
    <property type="match status" value="1"/>
</dbReference>
<accession>A0ABX7GPN3</accession>
<evidence type="ECO:0000256" key="3">
    <source>
        <dbReference type="ARBA" id="ARBA00023125"/>
    </source>
</evidence>
<gene>
    <name evidence="6" type="ORF">ISN74_12325</name>
</gene>
<dbReference type="InterPro" id="IPR005119">
    <property type="entry name" value="LysR_subst-bd"/>
</dbReference>
<dbReference type="PROSITE" id="PS50931">
    <property type="entry name" value="HTH_LYSR"/>
    <property type="match status" value="1"/>
</dbReference>
<sequence>MDLIRQLRIFVTVAETRNFSRASDMLRMARPGITKAISELEASLGARLLHRTTRRVSLTGEGESLYERATGLLSDAAAIRNLFGGSEEHPAGRLRVDVPVAVAKPLLIPALPEFSAAYPDIEIILGVSDQPVDLVADAIDCVLRIGALPVTSMIARQLATITMVICASPNYLSAHGTPRRLEELARHKAVNYFSGRGHRAIQWHMPKHGEKHELAVPSTMMVNDAEALVACALEGMGLIQVPELLVSEHLANGRLIHVLPSVCDDLWPLSIMYPNRQYLAPQVRVFIDWVARLVERKRGAMLHPI</sequence>
<evidence type="ECO:0000256" key="2">
    <source>
        <dbReference type="ARBA" id="ARBA00023015"/>
    </source>
</evidence>